<keyword evidence="1" id="KW-0812">Transmembrane</keyword>
<sequence>MDFIPKLEKQPSDGIGLDFCMDFFSFEGYRLYFYVPRSVCIISSICLSIYTALKIMRYEKDTARHLRDSDSRFYNDNKRWFNLYLSLFIMLFIIMAINWIIITSGLIFYKEKYNESIQIYIACIILVVDAMQHIGTFIIFVCKKTIMRQLLKRFCQNCKCFSKTSNKRLQV</sequence>
<dbReference type="Gene3D" id="1.20.1070.10">
    <property type="entry name" value="Rhodopsin 7-helix transmembrane proteins"/>
    <property type="match status" value="1"/>
</dbReference>
<dbReference type="OMA" id="IMAINWI"/>
<dbReference type="AlphaFoldDB" id="E2AMA1"/>
<dbReference type="GO" id="GO:0005886">
    <property type="term" value="C:plasma membrane"/>
    <property type="evidence" value="ECO:0007669"/>
    <property type="project" value="TreeGrafter"/>
</dbReference>
<keyword evidence="3" id="KW-1185">Reference proteome</keyword>
<name>E2AMA1_CAMFO</name>
<organism evidence="3">
    <name type="scientific">Camponotus floridanus</name>
    <name type="common">Florida carpenter ant</name>
    <dbReference type="NCBI Taxonomy" id="104421"/>
    <lineage>
        <taxon>Eukaryota</taxon>
        <taxon>Metazoa</taxon>
        <taxon>Ecdysozoa</taxon>
        <taxon>Arthropoda</taxon>
        <taxon>Hexapoda</taxon>
        <taxon>Insecta</taxon>
        <taxon>Pterygota</taxon>
        <taxon>Neoptera</taxon>
        <taxon>Endopterygota</taxon>
        <taxon>Hymenoptera</taxon>
        <taxon>Apocrita</taxon>
        <taxon>Aculeata</taxon>
        <taxon>Formicoidea</taxon>
        <taxon>Formicidae</taxon>
        <taxon>Formicinae</taxon>
        <taxon>Camponotus</taxon>
    </lineage>
</organism>
<evidence type="ECO:0000313" key="3">
    <source>
        <dbReference type="Proteomes" id="UP000000311"/>
    </source>
</evidence>
<dbReference type="InParanoid" id="E2AMA1"/>
<dbReference type="Proteomes" id="UP000000311">
    <property type="component" value="Unassembled WGS sequence"/>
</dbReference>
<accession>E2AMA1</accession>
<dbReference type="PANTHER" id="PTHR47154">
    <property type="entry name" value="G-PROTEIN COUPLED RECEPTOR MTH-RELATED"/>
    <property type="match status" value="1"/>
</dbReference>
<feature type="transmembrane region" description="Helical" evidence="1">
    <location>
        <begin position="119"/>
        <end position="142"/>
    </location>
</feature>
<proteinExistence type="predicted"/>
<dbReference type="GO" id="GO:0008528">
    <property type="term" value="F:G protein-coupled peptide receptor activity"/>
    <property type="evidence" value="ECO:0007669"/>
    <property type="project" value="TreeGrafter"/>
</dbReference>
<dbReference type="STRING" id="104421.E2AMA1"/>
<feature type="transmembrane region" description="Helical" evidence="1">
    <location>
        <begin position="81"/>
        <end position="107"/>
    </location>
</feature>
<feature type="transmembrane region" description="Helical" evidence="1">
    <location>
        <begin position="31"/>
        <end position="53"/>
    </location>
</feature>
<gene>
    <name evidence="2" type="ORF">EAG_03341</name>
</gene>
<keyword evidence="1" id="KW-1133">Transmembrane helix</keyword>
<reference evidence="2 3" key="1">
    <citation type="journal article" date="2010" name="Science">
        <title>Genomic comparison of the ants Camponotus floridanus and Harpegnathos saltator.</title>
        <authorList>
            <person name="Bonasio R."/>
            <person name="Zhang G."/>
            <person name="Ye C."/>
            <person name="Mutti N.S."/>
            <person name="Fang X."/>
            <person name="Qin N."/>
            <person name="Donahue G."/>
            <person name="Yang P."/>
            <person name="Li Q."/>
            <person name="Li C."/>
            <person name="Zhang P."/>
            <person name="Huang Z."/>
            <person name="Berger S.L."/>
            <person name="Reinberg D."/>
            <person name="Wang J."/>
            <person name="Liebig J."/>
        </authorList>
    </citation>
    <scope>NUCLEOTIDE SEQUENCE [LARGE SCALE GENOMIC DNA]</scope>
    <source>
        <strain evidence="3">C129</strain>
    </source>
</reference>
<protein>
    <submittedName>
        <fullName evidence="2">Uncharacterized protein</fullName>
    </submittedName>
</protein>
<dbReference type="InterPro" id="IPR051384">
    <property type="entry name" value="Mth_GPCR"/>
</dbReference>
<dbReference type="PANTHER" id="PTHR47154:SF2">
    <property type="entry name" value="G-PROTEIN COUPLED RECEPTOR MTH-RELATED"/>
    <property type="match status" value="1"/>
</dbReference>
<evidence type="ECO:0000256" key="1">
    <source>
        <dbReference type="SAM" id="Phobius"/>
    </source>
</evidence>
<dbReference type="EMBL" id="GL440780">
    <property type="protein sequence ID" value="EFN65438.1"/>
    <property type="molecule type" value="Genomic_DNA"/>
</dbReference>
<keyword evidence="1" id="KW-0472">Membrane</keyword>
<evidence type="ECO:0000313" key="2">
    <source>
        <dbReference type="EMBL" id="EFN65438.1"/>
    </source>
</evidence>
<dbReference type="OrthoDB" id="6082634at2759"/>